<dbReference type="PANTHER" id="PTHR37809:SF1">
    <property type="entry name" value="RIBOSOMAL PROTEIN S12 METHYLTHIOTRANSFERASE ACCESSORY FACTOR YCAO"/>
    <property type="match status" value="1"/>
</dbReference>
<dbReference type="EMBL" id="QYUM01000003">
    <property type="protein sequence ID" value="RJF90184.1"/>
    <property type="molecule type" value="Genomic_DNA"/>
</dbReference>
<sequence>MARATAAPGPRERRASTSVLERARRTAALCGVTRLADITRLDRIGLPVWQAVRPAGRALSIHQGKGVTPIAAKIGALCEAIESHYAEQIAADGPFCAVDALPDAGLAPKLADLARNRDHPPATDAPIQWCRAHDLATGAQTFLPFEFVSLDFTRNWQSRFDRSSGGLGAGTTDAQALRKAILELIENDAVGRWERADLLSRMTCLLNPDSIAPRWFPVWLARLEALDMQVRICALPSVTGHPVCHCTLLCRDRAAGVAIFTGAACHGVAEVALFSALAEAIQSRLTFIAGARDDMLPSLYAPRDESVACLGPVPPPPPGFPLIAWVSITDRPDTLPDLVADLKRAGFGHIWGKLLSSPEAEIRVAKAFVAGLGSLRRAETGATPQCV</sequence>
<dbReference type="AlphaFoldDB" id="A0A418WJI3"/>
<evidence type="ECO:0000259" key="1">
    <source>
        <dbReference type="PROSITE" id="PS51664"/>
    </source>
</evidence>
<dbReference type="NCBIfam" id="TIGR00702">
    <property type="entry name" value="YcaO-type kinase domain"/>
    <property type="match status" value="1"/>
</dbReference>
<proteinExistence type="predicted"/>
<protein>
    <recommendedName>
        <fullName evidence="1">YcaO domain-containing protein</fullName>
    </recommendedName>
</protein>
<dbReference type="Gene3D" id="3.30.160.660">
    <property type="match status" value="1"/>
</dbReference>
<feature type="domain" description="YcaO" evidence="1">
    <location>
        <begin position="64"/>
        <end position="387"/>
    </location>
</feature>
<comment type="caution">
    <text evidence="2">The sequence shown here is derived from an EMBL/GenBank/DDBJ whole genome shotgun (WGS) entry which is preliminary data.</text>
</comment>
<reference evidence="2 3" key="1">
    <citation type="submission" date="2018-09" db="EMBL/GenBank/DDBJ databases">
        <authorList>
            <person name="Zhu H."/>
        </authorList>
    </citation>
    <scope>NUCLEOTIDE SEQUENCE [LARGE SCALE GENOMIC DNA]</scope>
    <source>
        <strain evidence="2 3">K2R01-6</strain>
    </source>
</reference>
<name>A0A418WJI3_9SPHN</name>
<dbReference type="RefSeq" id="WP_119761177.1">
    <property type="nucleotide sequence ID" value="NZ_QYUM01000003.1"/>
</dbReference>
<evidence type="ECO:0000313" key="2">
    <source>
        <dbReference type="EMBL" id="RJF90184.1"/>
    </source>
</evidence>
<gene>
    <name evidence="2" type="ORF">D3876_07805</name>
</gene>
<dbReference type="Pfam" id="PF02624">
    <property type="entry name" value="YcaO"/>
    <property type="match status" value="1"/>
</dbReference>
<dbReference type="OrthoDB" id="2379922at2"/>
<dbReference type="Proteomes" id="UP000286100">
    <property type="component" value="Unassembled WGS sequence"/>
</dbReference>
<organism evidence="2 3">
    <name type="scientific">Sphingomonas cavernae</name>
    <dbReference type="NCBI Taxonomy" id="2320861"/>
    <lineage>
        <taxon>Bacteria</taxon>
        <taxon>Pseudomonadati</taxon>
        <taxon>Pseudomonadota</taxon>
        <taxon>Alphaproteobacteria</taxon>
        <taxon>Sphingomonadales</taxon>
        <taxon>Sphingomonadaceae</taxon>
        <taxon>Sphingomonas</taxon>
    </lineage>
</organism>
<dbReference type="PROSITE" id="PS51664">
    <property type="entry name" value="YCAO"/>
    <property type="match status" value="1"/>
</dbReference>
<accession>A0A418WJI3</accession>
<dbReference type="InterPro" id="IPR003776">
    <property type="entry name" value="YcaO-like_dom"/>
</dbReference>
<evidence type="ECO:0000313" key="3">
    <source>
        <dbReference type="Proteomes" id="UP000286100"/>
    </source>
</evidence>
<dbReference type="PANTHER" id="PTHR37809">
    <property type="entry name" value="RIBOSOMAL PROTEIN S12 METHYLTHIOTRANSFERASE ACCESSORY FACTOR YCAO"/>
    <property type="match status" value="1"/>
</dbReference>
<keyword evidence="3" id="KW-1185">Reference proteome</keyword>